<dbReference type="GO" id="GO:0160143">
    <property type="term" value="F:21S rRNA pseudouridine(2819) synthase activity"/>
    <property type="evidence" value="ECO:0007669"/>
    <property type="project" value="UniProtKB-EC"/>
</dbReference>
<evidence type="ECO:0000256" key="1">
    <source>
        <dbReference type="ARBA" id="ARBA00004173"/>
    </source>
</evidence>
<name>A0A0D7AC82_9AGAR</name>
<evidence type="ECO:0000313" key="14">
    <source>
        <dbReference type="Proteomes" id="UP000054144"/>
    </source>
</evidence>
<evidence type="ECO:0000256" key="4">
    <source>
        <dbReference type="ARBA" id="ARBA00023235"/>
    </source>
</evidence>
<evidence type="ECO:0000313" key="13">
    <source>
        <dbReference type="EMBL" id="KIY48602.1"/>
    </source>
</evidence>
<reference evidence="13 14" key="1">
    <citation type="journal article" date="2015" name="Fungal Genet. Biol.">
        <title>Evolution of novel wood decay mechanisms in Agaricales revealed by the genome sequences of Fistulina hepatica and Cylindrobasidium torrendii.</title>
        <authorList>
            <person name="Floudas D."/>
            <person name="Held B.W."/>
            <person name="Riley R."/>
            <person name="Nagy L.G."/>
            <person name="Koehler G."/>
            <person name="Ransdell A.S."/>
            <person name="Younus H."/>
            <person name="Chow J."/>
            <person name="Chiniquy J."/>
            <person name="Lipzen A."/>
            <person name="Tritt A."/>
            <person name="Sun H."/>
            <person name="Haridas S."/>
            <person name="LaButti K."/>
            <person name="Ohm R.A."/>
            <person name="Kues U."/>
            <person name="Blanchette R.A."/>
            <person name="Grigoriev I.V."/>
            <person name="Minto R.E."/>
            <person name="Hibbett D.S."/>
        </authorList>
    </citation>
    <scope>NUCLEOTIDE SEQUENCE [LARGE SCALE GENOMIC DNA]</scope>
    <source>
        <strain evidence="13 14">ATCC 64428</strain>
    </source>
</reference>
<dbReference type="PANTHER" id="PTHR21600">
    <property type="entry name" value="MITOCHONDRIAL RNA PSEUDOURIDINE SYNTHASE"/>
    <property type="match status" value="1"/>
</dbReference>
<organism evidence="13 14">
    <name type="scientific">Fistulina hepatica ATCC 64428</name>
    <dbReference type="NCBI Taxonomy" id="1128425"/>
    <lineage>
        <taxon>Eukaryota</taxon>
        <taxon>Fungi</taxon>
        <taxon>Dikarya</taxon>
        <taxon>Basidiomycota</taxon>
        <taxon>Agaricomycotina</taxon>
        <taxon>Agaricomycetes</taxon>
        <taxon>Agaricomycetidae</taxon>
        <taxon>Agaricales</taxon>
        <taxon>Fistulinaceae</taxon>
        <taxon>Fistulina</taxon>
    </lineage>
</organism>
<dbReference type="GO" id="GO:0005739">
    <property type="term" value="C:mitochondrion"/>
    <property type="evidence" value="ECO:0007669"/>
    <property type="project" value="UniProtKB-SubCell"/>
</dbReference>
<dbReference type="SUPFAM" id="SSF55120">
    <property type="entry name" value="Pseudouridine synthase"/>
    <property type="match status" value="1"/>
</dbReference>
<evidence type="ECO:0000256" key="5">
    <source>
        <dbReference type="ARBA" id="ARBA00036927"/>
    </source>
</evidence>
<feature type="domain" description="Pseudouridine synthase RsuA/RluA-like" evidence="12">
    <location>
        <begin position="17"/>
        <end position="185"/>
    </location>
</feature>
<comment type="function">
    <text evidence="6">Pseudouridylate synthase responsible for the pseudouridine-2819 formation in mitochondrial 21S rRNA. May modulate the efficiency or the fidelity of the mitochondrial translation machinery.</text>
</comment>
<comment type="catalytic activity">
    <reaction evidence="5">
        <text>uridine(2819) in 21S rRNA = pseudouridine(2819) in 21S rRNA</text>
        <dbReference type="Rhea" id="RHEA:42556"/>
        <dbReference type="Rhea" id="RHEA-COMP:10113"/>
        <dbReference type="Rhea" id="RHEA-COMP:10114"/>
        <dbReference type="ChEBI" id="CHEBI:65314"/>
        <dbReference type="ChEBI" id="CHEBI:65315"/>
        <dbReference type="EC" id="5.4.99.43"/>
    </reaction>
</comment>
<protein>
    <recommendedName>
        <fullName evidence="8">21S rRNA pseudouridine(2819) synthase</fullName>
        <ecNumber evidence="7">5.4.99.43</ecNumber>
    </recommendedName>
    <alternativeName>
        <fullName evidence="10">Pseudouridine synthase 5</fullName>
    </alternativeName>
    <alternativeName>
        <fullName evidence="9">Pseudouridylate synthase PUS5</fullName>
    </alternativeName>
    <alternativeName>
        <fullName evidence="11">Uracil hydrolyase PUS5</fullName>
    </alternativeName>
</protein>
<dbReference type="OrthoDB" id="428658at2759"/>
<comment type="similarity">
    <text evidence="2">Belongs to the pseudouridine synthase RluA family.</text>
</comment>
<evidence type="ECO:0000256" key="2">
    <source>
        <dbReference type="ARBA" id="ARBA00010876"/>
    </source>
</evidence>
<dbReference type="PANTHER" id="PTHR21600:SF81">
    <property type="entry name" value="21S RRNA PSEUDOURIDINE(2819) SYNTHASE"/>
    <property type="match status" value="1"/>
</dbReference>
<feature type="non-terminal residue" evidence="13">
    <location>
        <position position="1"/>
    </location>
</feature>
<keyword evidence="3" id="KW-0496">Mitochondrion</keyword>
<comment type="subcellular location">
    <subcellularLocation>
        <location evidence="1">Mitochondrion</location>
    </subcellularLocation>
</comment>
<dbReference type="InterPro" id="IPR050188">
    <property type="entry name" value="RluA_PseudoU_synthase"/>
</dbReference>
<sequence>RIAADPKRHILYIDRSVIVINKPFGLVSQRVTPMVPDGQAPSPVSIPLRDTAFWLKDDVNLARNLYPAHRLDKGTTGALLIARSRPHIRNLWGKFRGGDDNFEKKYLALVRGGAGAFSAKEGVIDRPILVKGGIPSISPFTEPRGKAKEAITEWKLLASSPVAPVSLLELKLTTGRKHQARVHCAYILQAPILGDIKYSDSHLPKSITEHVVPPTGRMFLHAAELGFERFRREGPQKRFVVRVVAPLPSDFQRICKMLRIPLTHLQAKGGLFIDGKRMPAPRFDVV</sequence>
<dbReference type="PROSITE" id="PS01129">
    <property type="entry name" value="PSI_RLU"/>
    <property type="match status" value="1"/>
</dbReference>
<evidence type="ECO:0000256" key="11">
    <source>
        <dbReference type="ARBA" id="ARBA00042700"/>
    </source>
</evidence>
<proteinExistence type="inferred from homology"/>
<dbReference type="AlphaFoldDB" id="A0A0D7AC82"/>
<dbReference type="EC" id="5.4.99.43" evidence="7"/>
<dbReference type="EMBL" id="KN881832">
    <property type="protein sequence ID" value="KIY48602.1"/>
    <property type="molecule type" value="Genomic_DNA"/>
</dbReference>
<evidence type="ECO:0000256" key="6">
    <source>
        <dbReference type="ARBA" id="ARBA00037513"/>
    </source>
</evidence>
<dbReference type="InterPro" id="IPR006224">
    <property type="entry name" value="PsdUridine_synth_RluA-like_CS"/>
</dbReference>
<feature type="non-terminal residue" evidence="13">
    <location>
        <position position="286"/>
    </location>
</feature>
<dbReference type="GO" id="GO:0000455">
    <property type="term" value="P:enzyme-directed rRNA pseudouridine synthesis"/>
    <property type="evidence" value="ECO:0007669"/>
    <property type="project" value="TreeGrafter"/>
</dbReference>
<evidence type="ECO:0000256" key="10">
    <source>
        <dbReference type="ARBA" id="ARBA00041978"/>
    </source>
</evidence>
<dbReference type="Proteomes" id="UP000054144">
    <property type="component" value="Unassembled WGS sequence"/>
</dbReference>
<evidence type="ECO:0000256" key="7">
    <source>
        <dbReference type="ARBA" id="ARBA00038947"/>
    </source>
</evidence>
<gene>
    <name evidence="13" type="ORF">FISHEDRAFT_27898</name>
</gene>
<evidence type="ECO:0000256" key="8">
    <source>
        <dbReference type="ARBA" id="ARBA00040626"/>
    </source>
</evidence>
<accession>A0A0D7AC82</accession>
<dbReference type="InterPro" id="IPR020103">
    <property type="entry name" value="PsdUridine_synth_cat_dom_sf"/>
</dbReference>
<evidence type="ECO:0000256" key="9">
    <source>
        <dbReference type="ARBA" id="ARBA00041561"/>
    </source>
</evidence>
<keyword evidence="14" id="KW-1185">Reference proteome</keyword>
<dbReference type="Gene3D" id="3.30.2350.10">
    <property type="entry name" value="Pseudouridine synthase"/>
    <property type="match status" value="1"/>
</dbReference>
<dbReference type="GO" id="GO:0003723">
    <property type="term" value="F:RNA binding"/>
    <property type="evidence" value="ECO:0007669"/>
    <property type="project" value="InterPro"/>
</dbReference>
<dbReference type="Pfam" id="PF00849">
    <property type="entry name" value="PseudoU_synth_2"/>
    <property type="match status" value="1"/>
</dbReference>
<dbReference type="InterPro" id="IPR006145">
    <property type="entry name" value="PsdUridine_synth_RsuA/RluA"/>
</dbReference>
<evidence type="ECO:0000256" key="3">
    <source>
        <dbReference type="ARBA" id="ARBA00023128"/>
    </source>
</evidence>
<evidence type="ECO:0000259" key="12">
    <source>
        <dbReference type="Pfam" id="PF00849"/>
    </source>
</evidence>
<dbReference type="CDD" id="cd02869">
    <property type="entry name" value="PseudoU_synth_RluA_like"/>
    <property type="match status" value="1"/>
</dbReference>
<keyword evidence="4" id="KW-0413">Isomerase</keyword>